<gene>
    <name evidence="2" type="ORF">EVAR_14241_1</name>
</gene>
<dbReference type="AlphaFoldDB" id="A0A4C1WA18"/>
<evidence type="ECO:0000313" key="2">
    <source>
        <dbReference type="EMBL" id="GBP47710.1"/>
    </source>
</evidence>
<name>A0A4C1WA18_EUMVA</name>
<keyword evidence="3" id="KW-1185">Reference proteome</keyword>
<feature type="region of interest" description="Disordered" evidence="1">
    <location>
        <begin position="24"/>
        <end position="77"/>
    </location>
</feature>
<dbReference type="Proteomes" id="UP000299102">
    <property type="component" value="Unassembled WGS sequence"/>
</dbReference>
<accession>A0A4C1WA18</accession>
<evidence type="ECO:0000313" key="3">
    <source>
        <dbReference type="Proteomes" id="UP000299102"/>
    </source>
</evidence>
<organism evidence="2 3">
    <name type="scientific">Eumeta variegata</name>
    <name type="common">Bagworm moth</name>
    <name type="synonym">Eumeta japonica</name>
    <dbReference type="NCBI Taxonomy" id="151549"/>
    <lineage>
        <taxon>Eukaryota</taxon>
        <taxon>Metazoa</taxon>
        <taxon>Ecdysozoa</taxon>
        <taxon>Arthropoda</taxon>
        <taxon>Hexapoda</taxon>
        <taxon>Insecta</taxon>
        <taxon>Pterygota</taxon>
        <taxon>Neoptera</taxon>
        <taxon>Endopterygota</taxon>
        <taxon>Lepidoptera</taxon>
        <taxon>Glossata</taxon>
        <taxon>Ditrysia</taxon>
        <taxon>Tineoidea</taxon>
        <taxon>Psychidae</taxon>
        <taxon>Oiketicinae</taxon>
        <taxon>Eumeta</taxon>
    </lineage>
</organism>
<proteinExistence type="predicted"/>
<comment type="caution">
    <text evidence="2">The sequence shown here is derived from an EMBL/GenBank/DDBJ whole genome shotgun (WGS) entry which is preliminary data.</text>
</comment>
<sequence length="77" mass="8181">MVTGSVLATKKLDNEFLSQRNPFAQAVGGGDVPHGATPKPAPESTHPGRRITLMVPEGPGASTGLQYYQKNDRSTFV</sequence>
<protein>
    <submittedName>
        <fullName evidence="2">Uncharacterized protein</fullName>
    </submittedName>
</protein>
<dbReference type="EMBL" id="BGZK01000508">
    <property type="protein sequence ID" value="GBP47710.1"/>
    <property type="molecule type" value="Genomic_DNA"/>
</dbReference>
<evidence type="ECO:0000256" key="1">
    <source>
        <dbReference type="SAM" id="MobiDB-lite"/>
    </source>
</evidence>
<reference evidence="2 3" key="1">
    <citation type="journal article" date="2019" name="Commun. Biol.">
        <title>The bagworm genome reveals a unique fibroin gene that provides high tensile strength.</title>
        <authorList>
            <person name="Kono N."/>
            <person name="Nakamura H."/>
            <person name="Ohtoshi R."/>
            <person name="Tomita M."/>
            <person name="Numata K."/>
            <person name="Arakawa K."/>
        </authorList>
    </citation>
    <scope>NUCLEOTIDE SEQUENCE [LARGE SCALE GENOMIC DNA]</scope>
</reference>